<accession>A0AAD8AU22</accession>
<keyword evidence="3" id="KW-1185">Reference proteome</keyword>
<keyword evidence="1" id="KW-0812">Transmembrane</keyword>
<dbReference type="AlphaFoldDB" id="A0AAD8AU22"/>
<evidence type="ECO:0000313" key="3">
    <source>
        <dbReference type="Proteomes" id="UP001233172"/>
    </source>
</evidence>
<proteinExistence type="predicted"/>
<reference evidence="2" key="2">
    <citation type="submission" date="2023-04" db="EMBL/GenBank/DDBJ databases">
        <authorList>
            <person name="Bu L."/>
            <person name="Lu L."/>
            <person name="Laidemitt M.R."/>
            <person name="Zhang S.M."/>
            <person name="Mutuku M."/>
            <person name="Mkoji G."/>
            <person name="Steinauer M."/>
            <person name="Loker E.S."/>
        </authorList>
    </citation>
    <scope>NUCLEOTIDE SEQUENCE</scope>
    <source>
        <strain evidence="2">KasaAsao</strain>
        <tissue evidence="2">Whole Snail</tissue>
    </source>
</reference>
<evidence type="ECO:0000313" key="2">
    <source>
        <dbReference type="EMBL" id="KAK0042402.1"/>
    </source>
</evidence>
<reference evidence="2" key="1">
    <citation type="journal article" date="2023" name="PLoS Negl. Trop. Dis.">
        <title>A genome sequence for Biomphalaria pfeifferi, the major vector snail for the human-infecting parasite Schistosoma mansoni.</title>
        <authorList>
            <person name="Bu L."/>
            <person name="Lu L."/>
            <person name="Laidemitt M.R."/>
            <person name="Zhang S.M."/>
            <person name="Mutuku M."/>
            <person name="Mkoji G."/>
            <person name="Steinauer M."/>
            <person name="Loker E.S."/>
        </authorList>
    </citation>
    <scope>NUCLEOTIDE SEQUENCE</scope>
    <source>
        <strain evidence="2">KasaAsao</strain>
    </source>
</reference>
<sequence length="151" mass="16950">FRETLSCAASKDIENANTEGCYNVLFDKTIGSRRILIIIFVFVIIGMEIIQAILAILLLIRPKLEEIEARKQAMMARNHKFSFLSPSPCSIVLYSANRIQGESGTFEDETRDSSLGNEADSVLKMDNLVFVPHAAMSTNPRQWGPPDTEIW</sequence>
<dbReference type="Proteomes" id="UP001233172">
    <property type="component" value="Unassembled WGS sequence"/>
</dbReference>
<gene>
    <name evidence="2" type="ORF">Bpfe_028136</name>
</gene>
<feature type="transmembrane region" description="Helical" evidence="1">
    <location>
        <begin position="35"/>
        <end position="60"/>
    </location>
</feature>
<keyword evidence="1" id="KW-0472">Membrane</keyword>
<organism evidence="2 3">
    <name type="scientific">Biomphalaria pfeifferi</name>
    <name type="common">Bloodfluke planorb</name>
    <name type="synonym">Freshwater snail</name>
    <dbReference type="NCBI Taxonomy" id="112525"/>
    <lineage>
        <taxon>Eukaryota</taxon>
        <taxon>Metazoa</taxon>
        <taxon>Spiralia</taxon>
        <taxon>Lophotrochozoa</taxon>
        <taxon>Mollusca</taxon>
        <taxon>Gastropoda</taxon>
        <taxon>Heterobranchia</taxon>
        <taxon>Euthyneura</taxon>
        <taxon>Panpulmonata</taxon>
        <taxon>Hygrophila</taxon>
        <taxon>Lymnaeoidea</taxon>
        <taxon>Planorbidae</taxon>
        <taxon>Biomphalaria</taxon>
    </lineage>
</organism>
<comment type="caution">
    <text evidence="2">The sequence shown here is derived from an EMBL/GenBank/DDBJ whole genome shotgun (WGS) entry which is preliminary data.</text>
</comment>
<protein>
    <submittedName>
        <fullName evidence="2">Uncharacterized protein</fullName>
    </submittedName>
</protein>
<name>A0AAD8AU22_BIOPF</name>
<dbReference type="EMBL" id="JASAOG010000241">
    <property type="protein sequence ID" value="KAK0042402.1"/>
    <property type="molecule type" value="Genomic_DNA"/>
</dbReference>
<feature type="non-terminal residue" evidence="2">
    <location>
        <position position="1"/>
    </location>
</feature>
<keyword evidence="1" id="KW-1133">Transmembrane helix</keyword>
<evidence type="ECO:0000256" key="1">
    <source>
        <dbReference type="SAM" id="Phobius"/>
    </source>
</evidence>